<accession>A0A2X2XIQ2</accession>
<proteinExistence type="predicted"/>
<protein>
    <submittedName>
        <fullName evidence="1">Uncharacterized protein</fullName>
    </submittedName>
</protein>
<dbReference type="Proteomes" id="UP000251584">
    <property type="component" value="Unassembled WGS sequence"/>
</dbReference>
<dbReference type="AlphaFoldDB" id="A0A2X2XIQ2"/>
<organism evidence="1 2">
    <name type="scientific">Citrobacter koseri</name>
    <name type="common">Citrobacter diversus</name>
    <dbReference type="NCBI Taxonomy" id="545"/>
    <lineage>
        <taxon>Bacteria</taxon>
        <taxon>Pseudomonadati</taxon>
        <taxon>Pseudomonadota</taxon>
        <taxon>Gammaproteobacteria</taxon>
        <taxon>Enterobacterales</taxon>
        <taxon>Enterobacteriaceae</taxon>
        <taxon>Citrobacter</taxon>
    </lineage>
</organism>
<name>A0A2X2XIQ2_CITKO</name>
<reference evidence="1 2" key="1">
    <citation type="submission" date="2018-06" db="EMBL/GenBank/DDBJ databases">
        <authorList>
            <consortium name="Pathogen Informatics"/>
            <person name="Doyle S."/>
        </authorList>
    </citation>
    <scope>NUCLEOTIDE SEQUENCE [LARGE SCALE GENOMIC DNA]</scope>
    <source>
        <strain evidence="1 2">NCTC10786</strain>
    </source>
</reference>
<gene>
    <name evidence="1" type="ORF">NCTC10786_01943</name>
</gene>
<dbReference type="EMBL" id="UAVY01000002">
    <property type="protein sequence ID" value="SQB26240.1"/>
    <property type="molecule type" value="Genomic_DNA"/>
</dbReference>
<evidence type="ECO:0000313" key="2">
    <source>
        <dbReference type="Proteomes" id="UP000251584"/>
    </source>
</evidence>
<sequence length="56" mass="6161">MATKPAAADQQIQPAECSEEGLSASREARGAFALLFAIKRYPSQFVNFLVAINYRI</sequence>
<evidence type="ECO:0000313" key="1">
    <source>
        <dbReference type="EMBL" id="SQB26240.1"/>
    </source>
</evidence>